<organism evidence="2 3">
    <name type="scientific">Panagrolaimus davidi</name>
    <dbReference type="NCBI Taxonomy" id="227884"/>
    <lineage>
        <taxon>Eukaryota</taxon>
        <taxon>Metazoa</taxon>
        <taxon>Ecdysozoa</taxon>
        <taxon>Nematoda</taxon>
        <taxon>Chromadorea</taxon>
        <taxon>Rhabditida</taxon>
        <taxon>Tylenchina</taxon>
        <taxon>Panagrolaimomorpha</taxon>
        <taxon>Panagrolaimoidea</taxon>
        <taxon>Panagrolaimidae</taxon>
        <taxon>Panagrolaimus</taxon>
    </lineage>
</organism>
<proteinExistence type="predicted"/>
<evidence type="ECO:0000313" key="2">
    <source>
        <dbReference type="Proteomes" id="UP000887578"/>
    </source>
</evidence>
<dbReference type="AlphaFoldDB" id="A0A914P1H3"/>
<protein>
    <submittedName>
        <fullName evidence="3">Uncharacterized protein</fullName>
    </submittedName>
</protein>
<evidence type="ECO:0000313" key="3">
    <source>
        <dbReference type="WBParaSite" id="PDA_v2.g11060.t1"/>
    </source>
</evidence>
<name>A0A914P1H3_9BILA</name>
<dbReference type="Proteomes" id="UP000887578">
    <property type="component" value="Unplaced"/>
</dbReference>
<feature type="region of interest" description="Disordered" evidence="1">
    <location>
        <begin position="1"/>
        <end position="20"/>
    </location>
</feature>
<sequence>MEEDIQTKRNQLEKEKGLADAEKRQLAEEILLQEEELRKTKEEHQKLAEKLANIEKKLIVGGENMLEKAEKQAQLLEESNRELEKAKNNENELRKRLESRQAEHLNIEEKYNSLQEEAAGKSRKLKKVWNSYMQAKGELNDLDGEHQREMEGLLDNVRQIHEND</sequence>
<evidence type="ECO:0000256" key="1">
    <source>
        <dbReference type="SAM" id="MobiDB-lite"/>
    </source>
</evidence>
<dbReference type="WBParaSite" id="PDA_v2.g11060.t1">
    <property type="protein sequence ID" value="PDA_v2.g11060.t1"/>
    <property type="gene ID" value="PDA_v2.g11060"/>
</dbReference>
<reference evidence="3" key="1">
    <citation type="submission" date="2022-11" db="UniProtKB">
        <authorList>
            <consortium name="WormBaseParasite"/>
        </authorList>
    </citation>
    <scope>IDENTIFICATION</scope>
</reference>
<keyword evidence="2" id="KW-1185">Reference proteome</keyword>
<accession>A0A914P1H3</accession>